<feature type="binding site" evidence="9">
    <location>
        <position position="394"/>
    </location>
    <ligand>
        <name>substrate</name>
    </ligand>
</feature>
<dbReference type="InterPro" id="IPR015424">
    <property type="entry name" value="PyrdxlP-dep_Trfase"/>
</dbReference>
<keyword evidence="4 9" id="KW-0808">Transferase</keyword>
<dbReference type="InterPro" id="IPR015422">
    <property type="entry name" value="PyrdxlP-dep_Trfase_small"/>
</dbReference>
<comment type="subunit">
    <text evidence="9">Homodimer.</text>
</comment>
<evidence type="ECO:0000313" key="10">
    <source>
        <dbReference type="EMBL" id="QAB14507.1"/>
    </source>
</evidence>
<feature type="binding site" evidence="9">
    <location>
        <position position="310"/>
    </location>
    <ligand>
        <name>substrate</name>
    </ligand>
</feature>
<dbReference type="HAMAP" id="MF_00834">
    <property type="entry name" value="BioA"/>
    <property type="match status" value="1"/>
</dbReference>
<protein>
    <recommendedName>
        <fullName evidence="9">Adenosylmethionine-8-amino-7-oxononanoate aminotransferase</fullName>
        <ecNumber evidence="9">2.6.1.62</ecNumber>
    </recommendedName>
    <alternativeName>
        <fullName evidence="9">7,8-diamino-pelargonic acid aminotransferase</fullName>
        <shortName evidence="9">DAPA AT</shortName>
        <shortName evidence="9">DAPA aminotransferase</shortName>
    </alternativeName>
    <alternativeName>
        <fullName evidence="9">7,8-diaminononanoate synthase</fullName>
        <shortName evidence="9">DANS</shortName>
    </alternativeName>
    <alternativeName>
        <fullName evidence="9">Diaminopelargonic acid synthase</fullName>
    </alternativeName>
</protein>
<feature type="binding site" evidence="9">
    <location>
        <begin position="114"/>
        <end position="115"/>
    </location>
    <ligand>
        <name>pyridoxal 5'-phosphate</name>
        <dbReference type="ChEBI" id="CHEBI:597326"/>
    </ligand>
</feature>
<evidence type="ECO:0000256" key="7">
    <source>
        <dbReference type="ARBA" id="ARBA00022898"/>
    </source>
</evidence>
<dbReference type="NCBIfam" id="NF004624">
    <property type="entry name" value="PRK05964.1"/>
    <property type="match status" value="1"/>
</dbReference>
<evidence type="ECO:0000256" key="6">
    <source>
        <dbReference type="ARBA" id="ARBA00022756"/>
    </source>
</evidence>
<dbReference type="RefSeq" id="WP_128384292.1">
    <property type="nucleotide sequence ID" value="NZ_CP035033.1"/>
</dbReference>
<dbReference type="InterPro" id="IPR005814">
    <property type="entry name" value="Aminotrans_3"/>
</dbReference>
<feature type="binding site" evidence="9">
    <location>
        <position position="147"/>
    </location>
    <ligand>
        <name>substrate</name>
    </ligand>
</feature>
<feature type="binding site" evidence="9">
    <location>
        <position position="248"/>
    </location>
    <ligand>
        <name>pyridoxal 5'-phosphate</name>
        <dbReference type="ChEBI" id="CHEBI:597326"/>
    </ligand>
</feature>
<comment type="catalytic activity">
    <reaction evidence="8 9">
        <text>(8S)-8-amino-7-oxononanoate + S-adenosyl-L-methionine = S-adenosyl-4-methylsulfanyl-2-oxobutanoate + (7R,8S)-7,8-diammoniononanoate</text>
        <dbReference type="Rhea" id="RHEA:16861"/>
        <dbReference type="ChEBI" id="CHEBI:16490"/>
        <dbReference type="ChEBI" id="CHEBI:59789"/>
        <dbReference type="ChEBI" id="CHEBI:149468"/>
        <dbReference type="ChEBI" id="CHEBI:149469"/>
        <dbReference type="EC" id="2.6.1.62"/>
    </reaction>
</comment>
<accession>A0A451G4U5</accession>
<feature type="site" description="Participates in the substrate recognition with KAPA and in a stacking interaction with the adenine ring of SAM" evidence="9">
    <location>
        <position position="19"/>
    </location>
</feature>
<evidence type="ECO:0000256" key="9">
    <source>
        <dbReference type="HAMAP-Rule" id="MF_00834"/>
    </source>
</evidence>
<evidence type="ECO:0000256" key="4">
    <source>
        <dbReference type="ARBA" id="ARBA00022679"/>
    </source>
</evidence>
<keyword evidence="6 9" id="KW-0093">Biotin biosynthesis</keyword>
<dbReference type="FunFam" id="3.40.640.10:FF:000041">
    <property type="entry name" value="Adenosylmethionine-8-amino-7-oxononanoate aminotransferase"/>
    <property type="match status" value="1"/>
</dbReference>
<feature type="binding site" evidence="9">
    <location>
        <position position="277"/>
    </location>
    <ligand>
        <name>substrate</name>
    </ligand>
</feature>
<dbReference type="AlphaFoldDB" id="A0A451G4U5"/>
<organism evidence="10 11">
    <name type="scientific">Hydrogenovibrio thermophilus</name>
    <dbReference type="NCBI Taxonomy" id="265883"/>
    <lineage>
        <taxon>Bacteria</taxon>
        <taxon>Pseudomonadati</taxon>
        <taxon>Pseudomonadota</taxon>
        <taxon>Gammaproteobacteria</taxon>
        <taxon>Thiotrichales</taxon>
        <taxon>Piscirickettsiaceae</taxon>
        <taxon>Hydrogenovibrio</taxon>
    </lineage>
</organism>
<dbReference type="CDD" id="cd00610">
    <property type="entry name" value="OAT_like"/>
    <property type="match status" value="1"/>
</dbReference>
<evidence type="ECO:0000313" key="11">
    <source>
        <dbReference type="Proteomes" id="UP000285478"/>
    </source>
</evidence>
<dbReference type="SUPFAM" id="SSF53383">
    <property type="entry name" value="PLP-dependent transferases"/>
    <property type="match status" value="1"/>
</dbReference>
<comment type="similarity">
    <text evidence="9">Belongs to the class-III pyridoxal-phosphate-dependent aminotransferase family. BioA subfamily.</text>
</comment>
<dbReference type="GO" id="GO:0004015">
    <property type="term" value="F:adenosylmethionine-8-amino-7-oxononanoate transaminase activity"/>
    <property type="evidence" value="ECO:0007669"/>
    <property type="project" value="UniProtKB-UniRule"/>
</dbReference>
<dbReference type="UniPathway" id="UPA00078">
    <property type="reaction ID" value="UER00160"/>
</dbReference>
<dbReference type="Proteomes" id="UP000285478">
    <property type="component" value="Chromosome"/>
</dbReference>
<evidence type="ECO:0000256" key="3">
    <source>
        <dbReference type="ARBA" id="ARBA00022576"/>
    </source>
</evidence>
<keyword evidence="5 9" id="KW-0949">S-adenosyl-L-methionine</keyword>
<evidence type="ECO:0000256" key="5">
    <source>
        <dbReference type="ARBA" id="ARBA00022691"/>
    </source>
</evidence>
<dbReference type="PANTHER" id="PTHR42684">
    <property type="entry name" value="ADENOSYLMETHIONINE-8-AMINO-7-OXONONANOATE AMINOTRANSFERASE"/>
    <property type="match status" value="1"/>
</dbReference>
<dbReference type="GO" id="GO:0030170">
    <property type="term" value="F:pyridoxal phosphate binding"/>
    <property type="evidence" value="ECO:0007669"/>
    <property type="project" value="UniProtKB-UniRule"/>
</dbReference>
<name>A0A451G4U5_9GAMM</name>
<dbReference type="InterPro" id="IPR049704">
    <property type="entry name" value="Aminotrans_3_PPA_site"/>
</dbReference>
<dbReference type="InterPro" id="IPR005815">
    <property type="entry name" value="BioA"/>
</dbReference>
<feature type="binding site" evidence="9">
    <location>
        <begin position="311"/>
        <end position="312"/>
    </location>
    <ligand>
        <name>pyridoxal 5'-phosphate</name>
        <dbReference type="ChEBI" id="CHEBI:597326"/>
    </ligand>
</feature>
<evidence type="ECO:0000256" key="1">
    <source>
        <dbReference type="ARBA" id="ARBA00001933"/>
    </source>
</evidence>
<keyword evidence="7 9" id="KW-0663">Pyridoxal phosphate</keyword>
<dbReference type="InterPro" id="IPR015421">
    <property type="entry name" value="PyrdxlP-dep_Trfase_major"/>
</dbReference>
<dbReference type="Pfam" id="PF00202">
    <property type="entry name" value="Aminotran_3"/>
    <property type="match status" value="1"/>
</dbReference>
<comment type="pathway">
    <text evidence="2 9">Cofactor biosynthesis; biotin biosynthesis; 7,8-diaminononanoate from 8-amino-7-oxononanoate (SAM route): step 1/1.</text>
</comment>
<proteinExistence type="inferred from homology"/>
<gene>
    <name evidence="9" type="primary">bioA</name>
    <name evidence="10" type="ORF">EPV75_01890</name>
</gene>
<reference evidence="10 11" key="1">
    <citation type="journal article" date="2018" name="Environ. Microbiol.">
        <title>Genomes of ubiquitous marine and hypersaline Hydrogenovibrio, Thiomicrorhabdus and Thiomicrospira spp. encode a diversity of mechanisms to sustain chemolithoautotrophy in heterogeneous environments.</title>
        <authorList>
            <person name="Scott K.M."/>
            <person name="Williams J."/>
            <person name="Porter C.M.B."/>
            <person name="Russel S."/>
            <person name="Harmer T.L."/>
            <person name="Paul J.H."/>
            <person name="Antonen K.M."/>
            <person name="Bridges M.K."/>
            <person name="Camper G.J."/>
            <person name="Campla C.K."/>
            <person name="Casella L.G."/>
            <person name="Chase E."/>
            <person name="Conrad J.W."/>
            <person name="Cruz M.C."/>
            <person name="Dunlap D.S."/>
            <person name="Duran L."/>
            <person name="Fahsbender E.M."/>
            <person name="Goldsmith D.B."/>
            <person name="Keeley R.F."/>
            <person name="Kondoff M.R."/>
            <person name="Kussy B.I."/>
            <person name="Lane M.K."/>
            <person name="Lawler S."/>
            <person name="Leigh B.A."/>
            <person name="Lewis C."/>
            <person name="Lostal L.M."/>
            <person name="Marking D."/>
            <person name="Mancera P.A."/>
            <person name="McClenthan E.C."/>
            <person name="McIntyre E.A."/>
            <person name="Mine J.A."/>
            <person name="Modi S."/>
            <person name="Moore B.D."/>
            <person name="Morgan W.A."/>
            <person name="Nelson K.M."/>
            <person name="Nguyen K.N."/>
            <person name="Ogburn N."/>
            <person name="Parrino D.G."/>
            <person name="Pedapudi A.D."/>
            <person name="Pelham R.P."/>
            <person name="Preece A.M."/>
            <person name="Rampersad E.A."/>
            <person name="Richardson J.C."/>
            <person name="Rodgers C.M."/>
            <person name="Schaffer B.L."/>
            <person name="Sheridan N.E."/>
            <person name="Solone M.R."/>
            <person name="Staley Z.R."/>
            <person name="Tabuchi M."/>
            <person name="Waide R.J."/>
            <person name="Wanjugi P.W."/>
            <person name="Young S."/>
            <person name="Clum A."/>
            <person name="Daum C."/>
            <person name="Huntemann M."/>
            <person name="Ivanova N."/>
            <person name="Kyrpides N."/>
            <person name="Mikhailova N."/>
            <person name="Palaniappan K."/>
            <person name="Pillay M."/>
            <person name="Reddy T.B.K."/>
            <person name="Shapiro N."/>
            <person name="Stamatis D."/>
            <person name="Varghese N."/>
            <person name="Woyke T."/>
            <person name="Boden R."/>
            <person name="Freyermuth S.K."/>
            <person name="Kerfeld C.A."/>
        </authorList>
    </citation>
    <scope>NUCLEOTIDE SEQUENCE [LARGE SCALE GENOMIC DNA]</scope>
    <source>
        <strain evidence="10 11">JR-2</strain>
    </source>
</reference>
<keyword evidence="3 9" id="KW-0032">Aminotransferase</keyword>
<comment type="cofactor">
    <cofactor evidence="1 9">
        <name>pyridoxal 5'-phosphate</name>
        <dbReference type="ChEBI" id="CHEBI:597326"/>
    </cofactor>
</comment>
<evidence type="ECO:0000256" key="8">
    <source>
        <dbReference type="ARBA" id="ARBA00048449"/>
    </source>
</evidence>
<dbReference type="EC" id="2.6.1.62" evidence="9"/>
<dbReference type="EMBL" id="CP035033">
    <property type="protein sequence ID" value="QAB14507.1"/>
    <property type="molecule type" value="Genomic_DNA"/>
</dbReference>
<dbReference type="Gene3D" id="3.90.1150.10">
    <property type="entry name" value="Aspartate Aminotransferase, domain 1"/>
    <property type="match status" value="1"/>
</dbReference>
<feature type="modified residue" description="N6-(pyridoxal phosphate)lysine" evidence="9">
    <location>
        <position position="277"/>
    </location>
</feature>
<dbReference type="Gene3D" id="3.40.640.10">
    <property type="entry name" value="Type I PLP-dependent aspartate aminotransferase-like (Major domain)"/>
    <property type="match status" value="1"/>
</dbReference>
<dbReference type="NCBIfam" id="TIGR00508">
    <property type="entry name" value="bioA"/>
    <property type="match status" value="1"/>
</dbReference>
<dbReference type="PANTHER" id="PTHR42684:SF17">
    <property type="entry name" value="ADENOSYLMETHIONINE-8-AMINO-7-OXONONANOATE AMINOTRANSFERASE"/>
    <property type="match status" value="1"/>
</dbReference>
<keyword evidence="9" id="KW-0963">Cytoplasm</keyword>
<sequence>MTDWPTLLDFDQNHIWHPYAKMPAGIPAIGVAKTQGAIITLADGTELVDGMSSWWAAMHGYNHPKIQQAMHEQIDTMPHIMFGGFTHEPAIELAKRLVKLTPDGLEKVFLVDSGSVAMEVAIKMAMQYWISREQPNKNKLLSFEHGYHGDTFATMAICDPVNGMHSLFSQVLPQHFFAPAPQMGFDINSDDSDIAAVRQLLEQHHDDIAAVTIEPIVQGAGGMRFYRPDFLRQLRSLCDEFNVLLIADEIATGFGRTGKLFACEWADIRPDIMALGKTLTGGHITLAATLATTDISDTISQGQPGILAHGPTFMGNPLACRAAIANIDVLLDSPWQDNIQRIEDQFNDTLLPLKTQDGIADTRVLGAIGVIELERGDLGPHIQAVGIEKGIWVRPFGKLIYTMPAYNIPQAQLNQLTNGLTQAVKTAVQSAIQNA</sequence>
<evidence type="ECO:0000256" key="2">
    <source>
        <dbReference type="ARBA" id="ARBA00005063"/>
    </source>
</evidence>
<dbReference type="KEGG" id="htr:EPV75_01890"/>
<dbReference type="GO" id="GO:0009102">
    <property type="term" value="P:biotin biosynthetic process"/>
    <property type="evidence" value="ECO:0007669"/>
    <property type="project" value="UniProtKB-UniRule"/>
</dbReference>
<feature type="binding site" evidence="9">
    <location>
        <position position="54"/>
    </location>
    <ligand>
        <name>substrate</name>
    </ligand>
</feature>
<dbReference type="PROSITE" id="PS00600">
    <property type="entry name" value="AA_TRANSFER_CLASS_3"/>
    <property type="match status" value="1"/>
</dbReference>
<keyword evidence="11" id="KW-1185">Reference proteome</keyword>
<dbReference type="GO" id="GO:0005737">
    <property type="term" value="C:cytoplasm"/>
    <property type="evidence" value="ECO:0007669"/>
    <property type="project" value="UniProtKB-SubCell"/>
</dbReference>
<comment type="function">
    <text evidence="9">Catalyzes the transfer of the alpha-amino group from S-adenosyl-L-methionine (SAM) to 7-keto-8-aminopelargonic acid (KAPA) to form 7,8-diaminopelargonic acid (DAPA). It is the only aminotransferase known to utilize SAM as an amino donor.</text>
</comment>
<comment type="subcellular location">
    <subcellularLocation>
        <location evidence="9">Cytoplasm</location>
    </subcellularLocation>
</comment>